<dbReference type="Proteomes" id="UP000237640">
    <property type="component" value="Unassembled WGS sequence"/>
</dbReference>
<dbReference type="InterPro" id="IPR018490">
    <property type="entry name" value="cNMP-bd_dom_sf"/>
</dbReference>
<gene>
    <name evidence="2" type="ORF">CLV81_0275</name>
</gene>
<comment type="caution">
    <text evidence="2">The sequence shown here is derived from an EMBL/GenBank/DDBJ whole genome shotgun (WGS) entry which is preliminary data.</text>
</comment>
<dbReference type="InterPro" id="IPR000595">
    <property type="entry name" value="cNMP-bd_dom"/>
</dbReference>
<dbReference type="EMBL" id="PVYX01000001">
    <property type="protein sequence ID" value="PRX56280.1"/>
    <property type="molecule type" value="Genomic_DNA"/>
</dbReference>
<dbReference type="AlphaFoldDB" id="A0A2T0MFD1"/>
<organism evidence="2 3">
    <name type="scientific">Flagellimonas meridianipacifica</name>
    <dbReference type="NCBI Taxonomy" id="1080225"/>
    <lineage>
        <taxon>Bacteria</taxon>
        <taxon>Pseudomonadati</taxon>
        <taxon>Bacteroidota</taxon>
        <taxon>Flavobacteriia</taxon>
        <taxon>Flavobacteriales</taxon>
        <taxon>Flavobacteriaceae</taxon>
        <taxon>Flagellimonas</taxon>
    </lineage>
</organism>
<keyword evidence="3" id="KW-1185">Reference proteome</keyword>
<sequence length="187" mass="21696">MNQLRTEIIRLSDGTDEDVSKIYENLTLLSLPKGRFLLKQKHFCNQYFLIEKGTVRLYYLKGDKDYTVWMATEGQVFTEMDSYLNQTPALVSIETVEDSLVYSIEKSKSDKLAATLPAYNTLLRRTVEEGFASMSRNLISFQSDDAVERYRRVENEKNWVAKYPLKYISSFIGITQSTLSRVRGRRS</sequence>
<evidence type="ECO:0000313" key="2">
    <source>
        <dbReference type="EMBL" id="PRX56280.1"/>
    </source>
</evidence>
<dbReference type="OrthoDB" id="758145at2"/>
<name>A0A2T0MFD1_9FLAO</name>
<dbReference type="InterPro" id="IPR014710">
    <property type="entry name" value="RmlC-like_jellyroll"/>
</dbReference>
<protein>
    <submittedName>
        <fullName evidence="2">CRP-like cAMP-binding protein</fullName>
    </submittedName>
</protein>
<dbReference type="Pfam" id="PF00027">
    <property type="entry name" value="cNMP_binding"/>
    <property type="match status" value="1"/>
</dbReference>
<dbReference type="SUPFAM" id="SSF51206">
    <property type="entry name" value="cAMP-binding domain-like"/>
    <property type="match status" value="1"/>
</dbReference>
<proteinExistence type="predicted"/>
<reference evidence="2 3" key="1">
    <citation type="submission" date="2018-03" db="EMBL/GenBank/DDBJ databases">
        <title>Genomic Encyclopedia of Archaeal and Bacterial Type Strains, Phase II (KMG-II): from individual species to whole genera.</title>
        <authorList>
            <person name="Goeker M."/>
        </authorList>
    </citation>
    <scope>NUCLEOTIDE SEQUENCE [LARGE SCALE GENOMIC DNA]</scope>
    <source>
        <strain evidence="2 3">DSM 25027</strain>
    </source>
</reference>
<dbReference type="RefSeq" id="WP_106143272.1">
    <property type="nucleotide sequence ID" value="NZ_PVYX01000001.1"/>
</dbReference>
<evidence type="ECO:0000313" key="3">
    <source>
        <dbReference type="Proteomes" id="UP000237640"/>
    </source>
</evidence>
<feature type="domain" description="Cyclic nucleotide-binding" evidence="1">
    <location>
        <begin position="10"/>
        <end position="112"/>
    </location>
</feature>
<evidence type="ECO:0000259" key="1">
    <source>
        <dbReference type="PROSITE" id="PS50042"/>
    </source>
</evidence>
<dbReference type="Gene3D" id="2.60.120.10">
    <property type="entry name" value="Jelly Rolls"/>
    <property type="match status" value="1"/>
</dbReference>
<dbReference type="CDD" id="cd00038">
    <property type="entry name" value="CAP_ED"/>
    <property type="match status" value="1"/>
</dbReference>
<accession>A0A2T0MFD1</accession>
<dbReference type="PROSITE" id="PS50042">
    <property type="entry name" value="CNMP_BINDING_3"/>
    <property type="match status" value="1"/>
</dbReference>